<organism evidence="1 2">
    <name type="scientific">Cohnella cholangitidis</name>
    <dbReference type="NCBI Taxonomy" id="2598458"/>
    <lineage>
        <taxon>Bacteria</taxon>
        <taxon>Bacillati</taxon>
        <taxon>Bacillota</taxon>
        <taxon>Bacilli</taxon>
        <taxon>Bacillales</taxon>
        <taxon>Paenibacillaceae</taxon>
        <taxon>Cohnella</taxon>
    </lineage>
</organism>
<gene>
    <name evidence="1" type="ORF">FPL14_23490</name>
</gene>
<name>A0A7G5C3L8_9BACL</name>
<reference evidence="1 2" key="1">
    <citation type="submission" date="2019-07" db="EMBL/GenBank/DDBJ databases">
        <authorList>
            <person name="Kim J.K."/>
            <person name="Cheong H.-M."/>
            <person name="Choi Y."/>
            <person name="Hwang K.J."/>
            <person name="Lee S."/>
            <person name="Choi C."/>
        </authorList>
    </citation>
    <scope>NUCLEOTIDE SEQUENCE [LARGE SCALE GENOMIC DNA]</scope>
    <source>
        <strain evidence="1 2">KS 22</strain>
    </source>
</reference>
<dbReference type="AlphaFoldDB" id="A0A7G5C3L8"/>
<dbReference type="RefSeq" id="WP_182300043.1">
    <property type="nucleotide sequence ID" value="NZ_CP041969.1"/>
</dbReference>
<dbReference type="KEGG" id="cchl:FPL14_23490"/>
<protein>
    <recommendedName>
        <fullName evidence="3">Butirosin biosynthesis protein H N-terminal domain-containing protein</fullName>
    </recommendedName>
</protein>
<evidence type="ECO:0000313" key="2">
    <source>
        <dbReference type="Proteomes" id="UP000515679"/>
    </source>
</evidence>
<evidence type="ECO:0008006" key="3">
    <source>
        <dbReference type="Google" id="ProtNLM"/>
    </source>
</evidence>
<sequence length="359" mass="42204">MKLPIGKPPIVGLLRWAHTLGITSSYKDTQPWFYGNFIQLSGNRRFIENGEEFFFDFYRGGRSEFDNNNPFLHYRKLGVEVFRMLGLKSMSSFCVEALEEGYYPDVFIDEQWIPHSHAFGSYRLPHHLLIYGYDFGKHFYCQGFDKFGIYGDHMVSFDDLDRAYGSLSELIQNGQVGEQGTYLFKFNANYRYHFDMRSVVNQLQDYLRADTDENRINRNPEQDVLGVEVYDSLLKYFDFVSREDPTLKRRADIRQLHILWEHKKTMVDRLDYMKREGYLTDSDELIAAYKEVAKKAMSMRNLYLRDAMAQTDDSPFPAARVQNLFLMVEESLHEIRGMETVILHKLIEVLGQASNHHMS</sequence>
<accession>A0A7G5C3L8</accession>
<proteinExistence type="predicted"/>
<evidence type="ECO:0000313" key="1">
    <source>
        <dbReference type="EMBL" id="QMV43802.1"/>
    </source>
</evidence>
<dbReference type="Proteomes" id="UP000515679">
    <property type="component" value="Chromosome"/>
</dbReference>
<dbReference type="EMBL" id="CP041969">
    <property type="protein sequence ID" value="QMV43802.1"/>
    <property type="molecule type" value="Genomic_DNA"/>
</dbReference>
<keyword evidence="2" id="KW-1185">Reference proteome</keyword>